<dbReference type="FunFam" id="3.30.160.60:FF:000446">
    <property type="entry name" value="Zinc finger protein"/>
    <property type="match status" value="1"/>
</dbReference>
<keyword evidence="4" id="KW-0805">Transcription regulation</keyword>
<evidence type="ECO:0000256" key="2">
    <source>
        <dbReference type="ARBA" id="ARBA00022771"/>
    </source>
</evidence>
<dbReference type="GO" id="GO:0006351">
    <property type="term" value="P:DNA-templated transcription"/>
    <property type="evidence" value="ECO:0007669"/>
    <property type="project" value="InterPro"/>
</dbReference>
<dbReference type="Gene3D" id="3.30.160.60">
    <property type="entry name" value="Classic Zinc Finger"/>
    <property type="match status" value="2"/>
</dbReference>
<dbReference type="Pfam" id="PF00096">
    <property type="entry name" value="zf-C2H2"/>
    <property type="match status" value="2"/>
</dbReference>
<keyword evidence="6" id="KW-0804">Transcription</keyword>
<feature type="domain" description="Zn(2)-C6 fungal-type" evidence="9">
    <location>
        <begin position="108"/>
        <end position="136"/>
    </location>
</feature>
<dbReference type="InterPro" id="IPR036864">
    <property type="entry name" value="Zn2-C6_fun-type_DNA-bd_sf"/>
</dbReference>
<dbReference type="AlphaFoldDB" id="A0A5N7C7P6"/>
<evidence type="ECO:0000256" key="6">
    <source>
        <dbReference type="ARBA" id="ARBA00023163"/>
    </source>
</evidence>
<evidence type="ECO:0000256" key="4">
    <source>
        <dbReference type="ARBA" id="ARBA00023015"/>
    </source>
</evidence>
<dbReference type="SMART" id="SM00066">
    <property type="entry name" value="GAL4"/>
    <property type="match status" value="1"/>
</dbReference>
<dbReference type="OrthoDB" id="10261408at2759"/>
<accession>A0A5N7C7P6</accession>
<keyword evidence="7" id="KW-0539">Nucleus</keyword>
<dbReference type="InterPro" id="IPR001138">
    <property type="entry name" value="Zn2Cys6_DnaBD"/>
</dbReference>
<dbReference type="SMART" id="SM00355">
    <property type="entry name" value="ZnF_C2H2"/>
    <property type="match status" value="2"/>
</dbReference>
<dbReference type="InterPro" id="IPR007219">
    <property type="entry name" value="XnlR_reg_dom"/>
</dbReference>
<name>A0A5N7C7P6_PETAA</name>
<dbReference type="GO" id="GO:0000981">
    <property type="term" value="F:DNA-binding transcription factor activity, RNA polymerase II-specific"/>
    <property type="evidence" value="ECO:0007669"/>
    <property type="project" value="InterPro"/>
</dbReference>
<dbReference type="GO" id="GO:0009893">
    <property type="term" value="P:positive regulation of metabolic process"/>
    <property type="evidence" value="ECO:0007669"/>
    <property type="project" value="UniProtKB-ARBA"/>
</dbReference>
<dbReference type="Proteomes" id="UP000326877">
    <property type="component" value="Unassembled WGS sequence"/>
</dbReference>
<keyword evidence="3" id="KW-0862">Zinc</keyword>
<evidence type="ECO:0000256" key="5">
    <source>
        <dbReference type="ARBA" id="ARBA00023125"/>
    </source>
</evidence>
<gene>
    <name evidence="11" type="ORF">BDV23DRAFT_194294</name>
</gene>
<evidence type="ECO:0000256" key="3">
    <source>
        <dbReference type="ARBA" id="ARBA00022833"/>
    </source>
</evidence>
<evidence type="ECO:0000256" key="7">
    <source>
        <dbReference type="ARBA" id="ARBA00023242"/>
    </source>
</evidence>
<evidence type="ECO:0000313" key="11">
    <source>
        <dbReference type="EMBL" id="KAE8389623.1"/>
    </source>
</evidence>
<dbReference type="PROSITE" id="PS50048">
    <property type="entry name" value="ZN2_CY6_FUNGAL_2"/>
    <property type="match status" value="1"/>
</dbReference>
<dbReference type="SUPFAM" id="SSF57667">
    <property type="entry name" value="beta-beta-alpha zinc fingers"/>
    <property type="match status" value="1"/>
</dbReference>
<dbReference type="PROSITE" id="PS00028">
    <property type="entry name" value="ZINC_FINGER_C2H2_1"/>
    <property type="match status" value="2"/>
</dbReference>
<protein>
    <recommendedName>
        <fullName evidence="12">C2H2 type zinc finger domain protein</fullName>
    </recommendedName>
</protein>
<evidence type="ECO:0000259" key="10">
    <source>
        <dbReference type="PROSITE" id="PS50157"/>
    </source>
</evidence>
<dbReference type="SUPFAM" id="SSF57701">
    <property type="entry name" value="Zn2/Cys6 DNA-binding domain"/>
    <property type="match status" value="1"/>
</dbReference>
<dbReference type="Gene3D" id="4.10.240.10">
    <property type="entry name" value="Zn(2)-C6 fungal-type DNA-binding domain"/>
    <property type="match status" value="1"/>
</dbReference>
<dbReference type="PANTHER" id="PTHR47660:SF7">
    <property type="entry name" value="TRANSCRIPTION FACTOR WITH C2H2 AND ZN(2)-CYS(6) DNA BINDING DOMAIN (EUROFUNG)"/>
    <property type="match status" value="1"/>
</dbReference>
<dbReference type="GO" id="GO:0008270">
    <property type="term" value="F:zinc ion binding"/>
    <property type="evidence" value="ECO:0007669"/>
    <property type="project" value="UniProtKB-KW"/>
</dbReference>
<dbReference type="CDD" id="cd00067">
    <property type="entry name" value="GAL4"/>
    <property type="match status" value="1"/>
</dbReference>
<evidence type="ECO:0008006" key="12">
    <source>
        <dbReference type="Google" id="ProtNLM"/>
    </source>
</evidence>
<keyword evidence="2 8" id="KW-0863">Zinc-finger</keyword>
<organism evidence="11">
    <name type="scientific">Petromyces alliaceus</name>
    <name type="common">Aspergillus alliaceus</name>
    <dbReference type="NCBI Taxonomy" id="209559"/>
    <lineage>
        <taxon>Eukaryota</taxon>
        <taxon>Fungi</taxon>
        <taxon>Dikarya</taxon>
        <taxon>Ascomycota</taxon>
        <taxon>Pezizomycotina</taxon>
        <taxon>Eurotiomycetes</taxon>
        <taxon>Eurotiomycetidae</taxon>
        <taxon>Eurotiales</taxon>
        <taxon>Aspergillaceae</taxon>
        <taxon>Aspergillus</taxon>
        <taxon>Aspergillus subgen. Circumdati</taxon>
    </lineage>
</organism>
<feature type="domain" description="C2H2-type" evidence="10">
    <location>
        <begin position="44"/>
        <end position="71"/>
    </location>
</feature>
<dbReference type="PANTHER" id="PTHR47660">
    <property type="entry name" value="TRANSCRIPTION FACTOR WITH C2H2 AND ZN(2)-CYS(6) DNA BINDING DOMAIN (EUROFUNG)-RELATED-RELATED"/>
    <property type="match status" value="1"/>
</dbReference>
<dbReference type="EMBL" id="ML735263">
    <property type="protein sequence ID" value="KAE8389623.1"/>
    <property type="molecule type" value="Genomic_DNA"/>
</dbReference>
<dbReference type="InterPro" id="IPR036236">
    <property type="entry name" value="Znf_C2H2_sf"/>
</dbReference>
<dbReference type="Pfam" id="PF04082">
    <property type="entry name" value="Fungal_trans"/>
    <property type="match status" value="1"/>
</dbReference>
<evidence type="ECO:0000259" key="9">
    <source>
        <dbReference type="PROSITE" id="PS50048"/>
    </source>
</evidence>
<reference evidence="11" key="1">
    <citation type="submission" date="2019-04" db="EMBL/GenBank/DDBJ databases">
        <title>Friends and foes A comparative genomics studyof 23 Aspergillus species from section Flavi.</title>
        <authorList>
            <consortium name="DOE Joint Genome Institute"/>
            <person name="Kjaerbolling I."/>
            <person name="Vesth T."/>
            <person name="Frisvad J.C."/>
            <person name="Nybo J.L."/>
            <person name="Theobald S."/>
            <person name="Kildgaard S."/>
            <person name="Isbrandt T."/>
            <person name="Kuo A."/>
            <person name="Sato A."/>
            <person name="Lyhne E.K."/>
            <person name="Kogle M.E."/>
            <person name="Wiebenga A."/>
            <person name="Kun R.S."/>
            <person name="Lubbers R.J."/>
            <person name="Makela M.R."/>
            <person name="Barry K."/>
            <person name="Chovatia M."/>
            <person name="Clum A."/>
            <person name="Daum C."/>
            <person name="Haridas S."/>
            <person name="He G."/>
            <person name="LaButti K."/>
            <person name="Lipzen A."/>
            <person name="Mondo S."/>
            <person name="Riley R."/>
            <person name="Salamov A."/>
            <person name="Simmons B.A."/>
            <person name="Magnuson J.K."/>
            <person name="Henrissat B."/>
            <person name="Mortensen U.H."/>
            <person name="Larsen T.O."/>
            <person name="Devries R.P."/>
            <person name="Grigoriev I.V."/>
            <person name="Machida M."/>
            <person name="Baker S.E."/>
            <person name="Andersen M.R."/>
        </authorList>
    </citation>
    <scope>NUCLEOTIDE SEQUENCE [LARGE SCALE GENOMIC DNA]</scope>
    <source>
        <strain evidence="11">IBT 14317</strain>
    </source>
</reference>
<keyword evidence="5" id="KW-0238">DNA-binding</keyword>
<dbReference type="Pfam" id="PF00172">
    <property type="entry name" value="Zn_clus"/>
    <property type="match status" value="1"/>
</dbReference>
<evidence type="ECO:0000256" key="1">
    <source>
        <dbReference type="ARBA" id="ARBA00022723"/>
    </source>
</evidence>
<sequence>MISIHIWAAVPRLHNFRATRVCSYTLNCQTRKIICRMVTSEPLFQCDACGRRYRRKEHLTRHARRHVQTQPFGCSFCDKVFSRNDTLRQHIRINHKNQEISQSRAAQACNYCRSRRSRCQGTPCEACVKRGIQCSFTRSPPGPGHAPSTNLGPIRRSESIEKSPSRTLPYIQAYFEKFHPRWPFIHRATFSPHNEPAFLRQSVVMIGLWLTGESNAQQAAVELHEKLTLSINQQRNQWDLSNQHHHSQAQTRHLTSSKWPMVTYQGILLNLIFAMLKGTQNQVGLELTHTLPEIPSQLLAALVQSCLQQGMLFYPSIVAHLNSTPVPDVFIWVGIEEVKRFALALYKVCRRCRVQDLRASDGGMRGHESCLRSRSILSLADLRFSLPDSDELWEAESNLAPRVAANEDVFRERNMERNWISQTARLLQPDDAEFDWI</sequence>
<dbReference type="InterPro" id="IPR013087">
    <property type="entry name" value="Znf_C2H2_type"/>
</dbReference>
<feature type="domain" description="C2H2-type" evidence="10">
    <location>
        <begin position="72"/>
        <end position="100"/>
    </location>
</feature>
<evidence type="ECO:0000256" key="8">
    <source>
        <dbReference type="PROSITE-ProRule" id="PRU00042"/>
    </source>
</evidence>
<keyword evidence="1" id="KW-0479">Metal-binding</keyword>
<dbReference type="PROSITE" id="PS50157">
    <property type="entry name" value="ZINC_FINGER_C2H2_2"/>
    <property type="match status" value="2"/>
</dbReference>
<proteinExistence type="predicted"/>
<dbReference type="GO" id="GO:0003677">
    <property type="term" value="F:DNA binding"/>
    <property type="evidence" value="ECO:0007669"/>
    <property type="project" value="UniProtKB-KW"/>
</dbReference>